<evidence type="ECO:0000259" key="1">
    <source>
        <dbReference type="Pfam" id="PF00656"/>
    </source>
</evidence>
<dbReference type="STRING" id="1032480.MLP_38400"/>
<dbReference type="AlphaFoldDB" id="F5XQ23"/>
<dbReference type="OrthoDB" id="8447555at2"/>
<reference evidence="2 3" key="1">
    <citation type="submission" date="2011-05" db="EMBL/GenBank/DDBJ databases">
        <title>Whole genome sequence of Microlunatus phosphovorus NM-1.</title>
        <authorList>
            <person name="Hosoyama A."/>
            <person name="Sasaki K."/>
            <person name="Harada T."/>
            <person name="Igarashi R."/>
            <person name="Kawakoshi A."/>
            <person name="Sasagawa M."/>
            <person name="Fukada J."/>
            <person name="Nakamura S."/>
            <person name="Katano Y."/>
            <person name="Hanada S."/>
            <person name="Kamagata Y."/>
            <person name="Nakamura N."/>
            <person name="Yamazaki S."/>
            <person name="Fujita N."/>
        </authorList>
    </citation>
    <scope>NUCLEOTIDE SEQUENCE [LARGE SCALE GENOMIC DNA]</scope>
    <source>
        <strain evidence="3">ATCC 700054 / DSM 10555 / JCM 9379 / NBRC 101784 / NCIMB 13414 / VKM Ac-1990 / NM-1</strain>
    </source>
</reference>
<dbReference type="EMBL" id="AP012204">
    <property type="protein sequence ID" value="BAK36854.1"/>
    <property type="molecule type" value="Genomic_DNA"/>
</dbReference>
<dbReference type="Gene3D" id="3.40.50.1460">
    <property type="match status" value="1"/>
</dbReference>
<gene>
    <name evidence="2" type="ordered locus">MLP_38400</name>
</gene>
<dbReference type="Pfam" id="PF00656">
    <property type="entry name" value="Peptidase_C14"/>
    <property type="match status" value="1"/>
</dbReference>
<dbReference type="eggNOG" id="COG4249">
    <property type="taxonomic scope" value="Bacteria"/>
</dbReference>
<proteinExistence type="predicted"/>
<dbReference type="InterPro" id="IPR011600">
    <property type="entry name" value="Pept_C14_caspase"/>
</dbReference>
<dbReference type="KEGG" id="mph:MLP_38400"/>
<name>F5XQ23_MICPN</name>
<evidence type="ECO:0000313" key="2">
    <source>
        <dbReference type="EMBL" id="BAK36854.1"/>
    </source>
</evidence>
<protein>
    <recommendedName>
        <fullName evidence="1">Peptidase C14 caspase domain-containing protein</fullName>
    </recommendedName>
</protein>
<dbReference type="HOGENOM" id="CLU_780090_0_0_11"/>
<dbReference type="GO" id="GO:0006508">
    <property type="term" value="P:proteolysis"/>
    <property type="evidence" value="ECO:0007669"/>
    <property type="project" value="InterPro"/>
</dbReference>
<feature type="domain" description="Peptidase C14 caspase" evidence="1">
    <location>
        <begin position="17"/>
        <end position="263"/>
    </location>
</feature>
<dbReference type="GO" id="GO:0004197">
    <property type="term" value="F:cysteine-type endopeptidase activity"/>
    <property type="evidence" value="ECO:0007669"/>
    <property type="project" value="InterPro"/>
</dbReference>
<keyword evidence="3" id="KW-1185">Reference proteome</keyword>
<organism evidence="2 3">
    <name type="scientific">Microlunatus phosphovorus (strain ATCC 700054 / DSM 10555 / JCM 9379 / NBRC 101784 / NCIMB 13414 / VKM Ac-1990 / NM-1)</name>
    <dbReference type="NCBI Taxonomy" id="1032480"/>
    <lineage>
        <taxon>Bacteria</taxon>
        <taxon>Bacillati</taxon>
        <taxon>Actinomycetota</taxon>
        <taxon>Actinomycetes</taxon>
        <taxon>Propionibacteriales</taxon>
        <taxon>Propionibacteriaceae</taxon>
        <taxon>Microlunatus</taxon>
    </lineage>
</organism>
<sequence>MTESDATGPIAANPDDHALVFGIARYFGTASGWPTDLRGPDNDAAAIAAWLRRADGGGLPPGNVRVVCSAHVPNPFQNGRGEPDQEQVVAAFKEIAELPKTYLDENKRQYAGRRLYVYVSGHGWATRSRQAVLVTAEAVKDRPINVDITSWTDQLTEAAQFQQIVLWADSCATRTRPTLLQGTPIANGLLPKGHPNAPFVRVFESFAAGIGLRAVEHQMPDGNWHGAFTYALLRGLEGEAPTPVTSDSLTDYLRNAMKQFQSPEDQQRGVVAHEPSFGRRDPLTFAAPARQTVPVTITFDPSCIGQHARVARDRKAAAVADTVVAETAWEVSLEPGFYAVLVDALNLAVVFEAAGGAHVTVT</sequence>
<dbReference type="Proteomes" id="UP000007947">
    <property type="component" value="Chromosome"/>
</dbReference>
<dbReference type="RefSeq" id="WP_013864696.1">
    <property type="nucleotide sequence ID" value="NC_015635.1"/>
</dbReference>
<evidence type="ECO:0000313" key="3">
    <source>
        <dbReference type="Proteomes" id="UP000007947"/>
    </source>
</evidence>
<accession>F5XQ23</accession>